<dbReference type="PROSITE" id="PS01209">
    <property type="entry name" value="LDLRA_1"/>
    <property type="match status" value="2"/>
</dbReference>
<feature type="non-terminal residue" evidence="10">
    <location>
        <position position="233"/>
    </location>
</feature>
<keyword evidence="10" id="KW-0449">Lipoprotein</keyword>
<dbReference type="InterPro" id="IPR051221">
    <property type="entry name" value="LDLR-related"/>
</dbReference>
<keyword evidence="8" id="KW-0325">Glycoprotein</keyword>
<evidence type="ECO:0000256" key="6">
    <source>
        <dbReference type="ARBA" id="ARBA00023157"/>
    </source>
</evidence>
<dbReference type="PANTHER" id="PTHR22722">
    <property type="entry name" value="LOW-DENSITY LIPOPROTEIN RECEPTOR-RELATED PROTEIN 2-RELATED"/>
    <property type="match status" value="1"/>
</dbReference>
<dbReference type="PRINTS" id="PR00261">
    <property type="entry name" value="LDLRECEPTOR"/>
</dbReference>
<proteinExistence type="predicted"/>
<dbReference type="GO" id="GO:0005886">
    <property type="term" value="C:plasma membrane"/>
    <property type="evidence" value="ECO:0007669"/>
    <property type="project" value="TreeGrafter"/>
</dbReference>
<evidence type="ECO:0000256" key="2">
    <source>
        <dbReference type="ARBA" id="ARBA00022692"/>
    </source>
</evidence>
<keyword evidence="7 10" id="KW-0675">Receptor</keyword>
<dbReference type="InterPro" id="IPR036055">
    <property type="entry name" value="LDL_receptor-like_sf"/>
</dbReference>
<gene>
    <name evidence="10" type="ORF">TELCIR_18665</name>
</gene>
<feature type="disulfide bond" evidence="9">
    <location>
        <begin position="25"/>
        <end position="40"/>
    </location>
</feature>
<protein>
    <submittedName>
        <fullName evidence="10">Low-density lipoprotein receptor domain class A</fullName>
    </submittedName>
</protein>
<dbReference type="SUPFAM" id="SSF57424">
    <property type="entry name" value="LDL receptor-like module"/>
    <property type="match status" value="3"/>
</dbReference>
<dbReference type="SMART" id="SM00192">
    <property type="entry name" value="LDLa"/>
    <property type="match status" value="3"/>
</dbReference>
<feature type="disulfide bond" evidence="9">
    <location>
        <begin position="76"/>
        <end position="91"/>
    </location>
</feature>
<sequence length="233" mass="25303">APQVACRDHMFQCRHGPCIARAYLCDGEQDCPLGEDEQNCTRAGESPTRKDETAECDPGMVMCADHTACFPKHWICDGEADCLDGSDESDCAMSVENFLAESISKLCHPGEHRCNGGTKCIPVNRTCDGNLDCPDGDDEGPLCKECEVRRTPCEYKCVNTPLGIAVLAHQVIGSVLTGTVVESIETAKERCSSLWVMRWKAFDAMQAVSVGGLLRVIRENIVGVGQVAVDWMG</sequence>
<keyword evidence="11" id="KW-1185">Reference proteome</keyword>
<keyword evidence="4" id="KW-1133">Transmembrane helix</keyword>
<evidence type="ECO:0000256" key="7">
    <source>
        <dbReference type="ARBA" id="ARBA00023170"/>
    </source>
</evidence>
<reference evidence="10 11" key="1">
    <citation type="submission" date="2015-09" db="EMBL/GenBank/DDBJ databases">
        <title>Draft genome of the parasitic nematode Teladorsagia circumcincta isolate WARC Sus (inbred).</title>
        <authorList>
            <person name="Mitreva M."/>
        </authorList>
    </citation>
    <scope>NUCLEOTIDE SEQUENCE [LARGE SCALE GENOMIC DNA]</scope>
    <source>
        <strain evidence="10 11">S</strain>
    </source>
</reference>
<dbReference type="EMBL" id="KZ356735">
    <property type="protein sequence ID" value="PIO59859.1"/>
    <property type="molecule type" value="Genomic_DNA"/>
</dbReference>
<evidence type="ECO:0000256" key="4">
    <source>
        <dbReference type="ARBA" id="ARBA00022989"/>
    </source>
</evidence>
<name>A0A2G9TPD0_TELCI</name>
<dbReference type="PROSITE" id="PS50068">
    <property type="entry name" value="LDLRA_2"/>
    <property type="match status" value="3"/>
</dbReference>
<comment type="subcellular location">
    <subcellularLocation>
        <location evidence="1">Membrane</location>
        <topology evidence="1">Single-pass membrane protein</topology>
    </subcellularLocation>
</comment>
<feature type="disulfide bond" evidence="9">
    <location>
        <begin position="13"/>
        <end position="31"/>
    </location>
</feature>
<dbReference type="Gene3D" id="4.10.400.10">
    <property type="entry name" value="Low-density Lipoprotein Receptor"/>
    <property type="match status" value="3"/>
</dbReference>
<dbReference type="CDD" id="cd00112">
    <property type="entry name" value="LDLa"/>
    <property type="match status" value="3"/>
</dbReference>
<dbReference type="GO" id="GO:0043235">
    <property type="term" value="C:receptor complex"/>
    <property type="evidence" value="ECO:0007669"/>
    <property type="project" value="TreeGrafter"/>
</dbReference>
<keyword evidence="3" id="KW-0677">Repeat</keyword>
<evidence type="ECO:0000313" key="10">
    <source>
        <dbReference type="EMBL" id="PIO59859.1"/>
    </source>
</evidence>
<comment type="caution">
    <text evidence="9">Lacks conserved residue(s) required for the propagation of feature annotation.</text>
</comment>
<dbReference type="InterPro" id="IPR023415">
    <property type="entry name" value="LDLR_class-A_CS"/>
</dbReference>
<feature type="disulfide bond" evidence="9">
    <location>
        <begin position="6"/>
        <end position="18"/>
    </location>
</feature>
<evidence type="ECO:0000256" key="8">
    <source>
        <dbReference type="ARBA" id="ARBA00023180"/>
    </source>
</evidence>
<organism evidence="10 11">
    <name type="scientific">Teladorsagia circumcincta</name>
    <name type="common">Brown stomach worm</name>
    <name type="synonym">Ostertagia circumcincta</name>
    <dbReference type="NCBI Taxonomy" id="45464"/>
    <lineage>
        <taxon>Eukaryota</taxon>
        <taxon>Metazoa</taxon>
        <taxon>Ecdysozoa</taxon>
        <taxon>Nematoda</taxon>
        <taxon>Chromadorea</taxon>
        <taxon>Rhabditida</taxon>
        <taxon>Rhabditina</taxon>
        <taxon>Rhabditomorpha</taxon>
        <taxon>Strongyloidea</taxon>
        <taxon>Trichostrongylidae</taxon>
        <taxon>Teladorsagia</taxon>
    </lineage>
</organism>
<evidence type="ECO:0000256" key="5">
    <source>
        <dbReference type="ARBA" id="ARBA00023136"/>
    </source>
</evidence>
<keyword evidence="5" id="KW-0472">Membrane</keyword>
<accession>A0A2G9TPD0</accession>
<keyword evidence="6 9" id="KW-1015">Disulfide bond</keyword>
<dbReference type="OrthoDB" id="9990982at2759"/>
<dbReference type="InterPro" id="IPR002172">
    <property type="entry name" value="LDrepeatLR_classA_rpt"/>
</dbReference>
<evidence type="ECO:0000313" key="11">
    <source>
        <dbReference type="Proteomes" id="UP000230423"/>
    </source>
</evidence>
<keyword evidence="2" id="KW-0812">Transmembrane</keyword>
<evidence type="ECO:0000256" key="9">
    <source>
        <dbReference type="PROSITE-ProRule" id="PRU00124"/>
    </source>
</evidence>
<dbReference type="AlphaFoldDB" id="A0A2G9TPD0"/>
<dbReference type="Proteomes" id="UP000230423">
    <property type="component" value="Unassembled WGS sequence"/>
</dbReference>
<feature type="non-terminal residue" evidence="10">
    <location>
        <position position="1"/>
    </location>
</feature>
<dbReference type="Pfam" id="PF00057">
    <property type="entry name" value="Ldl_recept_a"/>
    <property type="match status" value="3"/>
</dbReference>
<evidence type="ECO:0000256" key="1">
    <source>
        <dbReference type="ARBA" id="ARBA00004167"/>
    </source>
</evidence>
<evidence type="ECO:0000256" key="3">
    <source>
        <dbReference type="ARBA" id="ARBA00022737"/>
    </source>
</evidence>